<feature type="domain" description="Zona occludens toxin N-terminal" evidence="3">
    <location>
        <begin position="81"/>
        <end position="148"/>
    </location>
</feature>
<reference evidence="4 5" key="1">
    <citation type="submission" date="2019-03" db="EMBL/GenBank/DDBJ databases">
        <title>Deep-cultivation of Planctomycetes and their phenomic and genomic characterization uncovers novel biology.</title>
        <authorList>
            <person name="Wiegand S."/>
            <person name="Jogler M."/>
            <person name="Boedeker C."/>
            <person name="Pinto D."/>
            <person name="Vollmers J."/>
            <person name="Rivas-Marin E."/>
            <person name="Kohn T."/>
            <person name="Peeters S.H."/>
            <person name="Heuer A."/>
            <person name="Rast P."/>
            <person name="Oberbeckmann S."/>
            <person name="Bunk B."/>
            <person name="Jeske O."/>
            <person name="Meyerdierks A."/>
            <person name="Storesund J.E."/>
            <person name="Kallscheuer N."/>
            <person name="Luecker S."/>
            <person name="Lage O.M."/>
            <person name="Pohl T."/>
            <person name="Merkel B.J."/>
            <person name="Hornburger P."/>
            <person name="Mueller R.-W."/>
            <person name="Bruemmer F."/>
            <person name="Labrenz M."/>
            <person name="Spormann A.M."/>
            <person name="Op den Camp H."/>
            <person name="Overmann J."/>
            <person name="Amann R."/>
            <person name="Jetten M.S.M."/>
            <person name="Mascher T."/>
            <person name="Medema M.H."/>
            <person name="Devos D.P."/>
            <person name="Kaster A.-K."/>
            <person name="Ovreas L."/>
            <person name="Rohde M."/>
            <person name="Galperin M.Y."/>
            <person name="Jogler C."/>
        </authorList>
    </citation>
    <scope>NUCLEOTIDE SEQUENCE [LARGE SCALE GENOMIC DNA]</scope>
    <source>
        <strain evidence="4 5">V202</strain>
    </source>
</reference>
<organism evidence="4 5">
    <name type="scientific">Gimesia aquarii</name>
    <dbReference type="NCBI Taxonomy" id="2527964"/>
    <lineage>
        <taxon>Bacteria</taxon>
        <taxon>Pseudomonadati</taxon>
        <taxon>Planctomycetota</taxon>
        <taxon>Planctomycetia</taxon>
        <taxon>Planctomycetales</taxon>
        <taxon>Planctomycetaceae</taxon>
        <taxon>Gimesia</taxon>
    </lineage>
</organism>
<gene>
    <name evidence="4" type="ORF">V202x_28370</name>
</gene>
<dbReference type="AlphaFoldDB" id="A0A517WW77"/>
<feature type="transmembrane region" description="Helical" evidence="2">
    <location>
        <begin position="266"/>
        <end position="287"/>
    </location>
</feature>
<evidence type="ECO:0000256" key="1">
    <source>
        <dbReference type="SAM" id="MobiDB-lite"/>
    </source>
</evidence>
<dbReference type="InterPro" id="IPR027417">
    <property type="entry name" value="P-loop_NTPase"/>
</dbReference>
<protein>
    <submittedName>
        <fullName evidence="4">Zonular occludens toxin (Zot)</fullName>
    </submittedName>
</protein>
<keyword evidence="2" id="KW-0812">Transmembrane</keyword>
<feature type="region of interest" description="Disordered" evidence="1">
    <location>
        <begin position="440"/>
        <end position="523"/>
    </location>
</feature>
<accession>A0A517WW77</accession>
<evidence type="ECO:0000313" key="4">
    <source>
        <dbReference type="EMBL" id="QDU09462.1"/>
    </source>
</evidence>
<dbReference type="Gene3D" id="3.40.50.300">
    <property type="entry name" value="P-loop containing nucleotide triphosphate hydrolases"/>
    <property type="match status" value="1"/>
</dbReference>
<feature type="compositionally biased region" description="Basic and acidic residues" evidence="1">
    <location>
        <begin position="482"/>
        <end position="500"/>
    </location>
</feature>
<keyword evidence="5" id="KW-1185">Reference proteome</keyword>
<dbReference type="Proteomes" id="UP000318384">
    <property type="component" value="Chromosome"/>
</dbReference>
<keyword evidence="2" id="KW-0472">Membrane</keyword>
<name>A0A517WW77_9PLAN</name>
<dbReference type="OrthoDB" id="102453at2"/>
<sequence length="523" mass="59918">MAYRDQLIITAAPSGTGKTYVRGVCYIVKVFLPDESGVLYSNYPHDIPAIQEHFKGKIGPEEIERRLQRIPRDVLDSWMNDGCGPWDYFAGKDVKGAHIAIDEVHNYLHKKSSTSHVQLWKKFLGEIRKRGATIELLTQAQNKLPSDLLTEAALLIRLVDSQSLQDPLFKIELADWYEMLACYTGIYPAAVWEIREHLVGTKHEEISRRKWRRDKYFFKLYNSYNDTEDGEQGIGEPPPKMYQKLNFIALHWWFLKKNFESVLPRVLGVAFAFWLVSGGFVMVMNYFMGRMMDTAKITAKSKVGKTPGVDSQTLAPDDENLGEWVTIKQRKELQDQLALEKQRSESLQKFRDDVNKNIAEMKRRGDRIGMLFRDYAVTESGRMVRKGDDIYTYMGLKIIDRINKDEGNVYFTDGGLYHVGQHTRRLSNKIEALTSPTLQTVLDGTGGGSQRTGRKRLTEAERKQRIKFQGRRPTTLYTPASDFEKLRENNRRRSGSHESAGHSGSHRPIPDVNALNGGSSSRR</sequence>
<dbReference type="RefSeq" id="WP_145175713.1">
    <property type="nucleotide sequence ID" value="NZ_CP037422.1"/>
</dbReference>
<dbReference type="EMBL" id="CP037422">
    <property type="protein sequence ID" value="QDU09462.1"/>
    <property type="molecule type" value="Genomic_DNA"/>
</dbReference>
<evidence type="ECO:0000256" key="2">
    <source>
        <dbReference type="SAM" id="Phobius"/>
    </source>
</evidence>
<evidence type="ECO:0000313" key="5">
    <source>
        <dbReference type="Proteomes" id="UP000318384"/>
    </source>
</evidence>
<dbReference type="Pfam" id="PF05707">
    <property type="entry name" value="Zot"/>
    <property type="match status" value="1"/>
</dbReference>
<keyword evidence="2" id="KW-1133">Transmembrane helix</keyword>
<proteinExistence type="predicted"/>
<evidence type="ECO:0000259" key="3">
    <source>
        <dbReference type="Pfam" id="PF05707"/>
    </source>
</evidence>
<dbReference type="InterPro" id="IPR008900">
    <property type="entry name" value="Zot_N"/>
</dbReference>